<evidence type="ECO:0000256" key="1">
    <source>
        <dbReference type="SAM" id="SignalP"/>
    </source>
</evidence>
<evidence type="ECO:0000313" key="3">
    <source>
        <dbReference type="Proteomes" id="UP000033551"/>
    </source>
</evidence>
<feature type="chain" id="PRO_5038621654" description="Lipoprotein" evidence="1">
    <location>
        <begin position="23"/>
        <end position="136"/>
    </location>
</feature>
<reference evidence="2 3" key="1">
    <citation type="submission" date="2015-02" db="EMBL/GenBank/DDBJ databases">
        <authorList>
            <person name="Ju K.-S."/>
            <person name="Doroghazi J.R."/>
            <person name="Metcalf W."/>
        </authorList>
    </citation>
    <scope>NUCLEOTIDE SEQUENCE [LARGE SCALE GENOMIC DNA]</scope>
    <source>
        <strain evidence="2 3">NRRL ISP-5550</strain>
    </source>
</reference>
<comment type="caution">
    <text evidence="2">The sequence shown here is derived from an EMBL/GenBank/DDBJ whole genome shotgun (WGS) entry which is preliminary data.</text>
</comment>
<keyword evidence="1" id="KW-0732">Signal</keyword>
<dbReference type="AlphaFoldDB" id="A0A0F4JD97"/>
<accession>A0A0F4JD97</accession>
<proteinExistence type="predicted"/>
<dbReference type="PATRIC" id="fig|68223.7.peg.7661"/>
<dbReference type="PROSITE" id="PS51257">
    <property type="entry name" value="PROKAR_LIPOPROTEIN"/>
    <property type="match status" value="1"/>
</dbReference>
<gene>
    <name evidence="2" type="ORF">VR44_16165</name>
</gene>
<dbReference type="Proteomes" id="UP000033551">
    <property type="component" value="Unassembled WGS sequence"/>
</dbReference>
<organism evidence="2 3">
    <name type="scientific">Streptomyces katrae</name>
    <dbReference type="NCBI Taxonomy" id="68223"/>
    <lineage>
        <taxon>Bacteria</taxon>
        <taxon>Bacillati</taxon>
        <taxon>Actinomycetota</taxon>
        <taxon>Actinomycetes</taxon>
        <taxon>Kitasatosporales</taxon>
        <taxon>Streptomycetaceae</taxon>
        <taxon>Streptomyces</taxon>
    </lineage>
</organism>
<evidence type="ECO:0008006" key="4">
    <source>
        <dbReference type="Google" id="ProtNLM"/>
    </source>
</evidence>
<name>A0A0F4JD97_9ACTN</name>
<feature type="signal peptide" evidence="1">
    <location>
        <begin position="1"/>
        <end position="22"/>
    </location>
</feature>
<keyword evidence="3" id="KW-1185">Reference proteome</keyword>
<protein>
    <recommendedName>
        <fullName evidence="4">Lipoprotein</fullName>
    </recommendedName>
</protein>
<evidence type="ECO:0000313" key="2">
    <source>
        <dbReference type="EMBL" id="KJY32332.1"/>
    </source>
</evidence>
<dbReference type="EMBL" id="JZWV01000418">
    <property type="protein sequence ID" value="KJY32332.1"/>
    <property type="molecule type" value="Genomic_DNA"/>
</dbReference>
<sequence length="136" mass="13601">MRAWCSAGAVAAVVLGSGGCGASGPRQADAVAVAREFQSALSAAGFGRACALLAPQTRQEVASGTDGCAGGLAREQLPVVSGGAADAVAEVYGRQAMVRLSGDTLFLSQFDKGWKVIAAGCTPRPDLPFDCKVKGG</sequence>